<dbReference type="Pfam" id="PF07963">
    <property type="entry name" value="N_methyl"/>
    <property type="match status" value="1"/>
</dbReference>
<dbReference type="InterPro" id="IPR013545">
    <property type="entry name" value="T2SS_protein-GspG_C"/>
</dbReference>
<dbReference type="STRING" id="1618480.US11_C0004G0082"/>
<keyword evidence="5 6" id="KW-0472">Membrane</keyword>
<dbReference type="PANTHER" id="PTHR30093:SF44">
    <property type="entry name" value="TYPE II SECRETION SYSTEM CORE PROTEIN G"/>
    <property type="match status" value="1"/>
</dbReference>
<dbReference type="InterPro" id="IPR012902">
    <property type="entry name" value="N_methyl_site"/>
</dbReference>
<evidence type="ECO:0000313" key="9">
    <source>
        <dbReference type="Proteomes" id="UP000034344"/>
    </source>
</evidence>
<accession>A0A0G0HD22</accession>
<feature type="transmembrane region" description="Helical" evidence="6">
    <location>
        <begin position="12"/>
        <end position="32"/>
    </location>
</feature>
<feature type="domain" description="Type II secretion system protein GspG C-terminal" evidence="7">
    <location>
        <begin position="30"/>
        <end position="116"/>
    </location>
</feature>
<evidence type="ECO:0000259" key="7">
    <source>
        <dbReference type="Pfam" id="PF08334"/>
    </source>
</evidence>
<dbReference type="PRINTS" id="PR00813">
    <property type="entry name" value="BCTERIALGSPG"/>
</dbReference>
<organism evidence="8 9">
    <name type="scientific">Candidatus Roizmanbacteria bacterium GW2011_GWA2_36_23</name>
    <dbReference type="NCBI Taxonomy" id="1618480"/>
    <lineage>
        <taxon>Bacteria</taxon>
        <taxon>Candidatus Roizmaniibacteriota</taxon>
    </lineage>
</organism>
<evidence type="ECO:0000256" key="3">
    <source>
        <dbReference type="ARBA" id="ARBA00022692"/>
    </source>
</evidence>
<keyword evidence="2" id="KW-0488">Methylation</keyword>
<evidence type="ECO:0000256" key="6">
    <source>
        <dbReference type="SAM" id="Phobius"/>
    </source>
</evidence>
<evidence type="ECO:0000256" key="2">
    <source>
        <dbReference type="ARBA" id="ARBA00022481"/>
    </source>
</evidence>
<keyword evidence="4 6" id="KW-1133">Transmembrane helix</keyword>
<comment type="subcellular location">
    <subcellularLocation>
        <location evidence="1">Membrane</location>
        <topology evidence="1">Single-pass membrane protein</topology>
    </subcellularLocation>
</comment>
<dbReference type="InterPro" id="IPR045584">
    <property type="entry name" value="Pilin-like"/>
</dbReference>
<dbReference type="PROSITE" id="PS00409">
    <property type="entry name" value="PROKAR_NTER_METHYL"/>
    <property type="match status" value="1"/>
</dbReference>
<evidence type="ECO:0000313" key="8">
    <source>
        <dbReference type="EMBL" id="KKQ01811.1"/>
    </source>
</evidence>
<dbReference type="GO" id="GO:0015628">
    <property type="term" value="P:protein secretion by the type II secretion system"/>
    <property type="evidence" value="ECO:0007669"/>
    <property type="project" value="InterPro"/>
</dbReference>
<gene>
    <name evidence="8" type="ORF">US11_C0004G0082</name>
</gene>
<dbReference type="InterPro" id="IPR000983">
    <property type="entry name" value="Bac_GSPG_pilin"/>
</dbReference>
<dbReference type="Gene3D" id="3.30.700.10">
    <property type="entry name" value="Glycoprotein, Type 4 Pilin"/>
    <property type="match status" value="1"/>
</dbReference>
<evidence type="ECO:0000256" key="1">
    <source>
        <dbReference type="ARBA" id="ARBA00004167"/>
    </source>
</evidence>
<evidence type="ECO:0000256" key="5">
    <source>
        <dbReference type="ARBA" id="ARBA00023136"/>
    </source>
</evidence>
<dbReference type="GO" id="GO:0016020">
    <property type="term" value="C:membrane"/>
    <property type="evidence" value="ECO:0007669"/>
    <property type="project" value="UniProtKB-SubCell"/>
</dbReference>
<dbReference type="GO" id="GO:0015627">
    <property type="term" value="C:type II protein secretion system complex"/>
    <property type="evidence" value="ECO:0007669"/>
    <property type="project" value="InterPro"/>
</dbReference>
<dbReference type="NCBIfam" id="TIGR02532">
    <property type="entry name" value="IV_pilin_GFxxxE"/>
    <property type="match status" value="1"/>
</dbReference>
<dbReference type="AlphaFoldDB" id="A0A0G0HD22"/>
<name>A0A0G0HD22_9BACT</name>
<dbReference type="EMBL" id="LBRS01000004">
    <property type="protein sequence ID" value="KKQ01811.1"/>
    <property type="molecule type" value="Genomic_DNA"/>
</dbReference>
<evidence type="ECO:0000256" key="4">
    <source>
        <dbReference type="ARBA" id="ARBA00022989"/>
    </source>
</evidence>
<reference evidence="8 9" key="1">
    <citation type="journal article" date="2015" name="Nature">
        <title>rRNA introns, odd ribosomes, and small enigmatic genomes across a large radiation of phyla.</title>
        <authorList>
            <person name="Brown C.T."/>
            <person name="Hug L.A."/>
            <person name="Thomas B.C."/>
            <person name="Sharon I."/>
            <person name="Castelle C.J."/>
            <person name="Singh A."/>
            <person name="Wilkins M.J."/>
            <person name="Williams K.H."/>
            <person name="Banfield J.F."/>
        </authorList>
    </citation>
    <scope>NUCLEOTIDE SEQUENCE [LARGE SCALE GENOMIC DNA]</scope>
</reference>
<dbReference type="Pfam" id="PF08334">
    <property type="entry name" value="T2SSG"/>
    <property type="match status" value="1"/>
</dbReference>
<comment type="caution">
    <text evidence="8">The sequence shown here is derived from an EMBL/GenBank/DDBJ whole genome shotgun (WGS) entry which is preliminary data.</text>
</comment>
<dbReference type="PANTHER" id="PTHR30093">
    <property type="entry name" value="GENERAL SECRETION PATHWAY PROTEIN G"/>
    <property type="match status" value="1"/>
</dbReference>
<protein>
    <submittedName>
        <fullName evidence="8">General secretion pathway protein g</fullName>
    </submittedName>
</protein>
<keyword evidence="3 6" id="KW-0812">Transmembrane</keyword>
<proteinExistence type="predicted"/>
<dbReference type="SUPFAM" id="SSF54523">
    <property type="entry name" value="Pili subunits"/>
    <property type="match status" value="1"/>
</dbReference>
<sequence length="164" mass="18314">MRKIQGFTLIELMIIIVILGVLAALISGNFITSLEKGRDARRKADLEQVKESLEMFYEDNDRYPTEAELVFQSTFCHPTGGCTTKAYMQKVPNDPNSSRDYVYIQFGSGTGYGLYACLENDKQILPYESTQYGSNFSYCGNCRNPTDTGDVLCVWGISDPASNP</sequence>
<dbReference type="Proteomes" id="UP000034344">
    <property type="component" value="Unassembled WGS sequence"/>
</dbReference>